<feature type="domain" description="Glycosyltransferase subfamily 4-like N-terminal" evidence="4">
    <location>
        <begin position="22"/>
        <end position="196"/>
    </location>
</feature>
<evidence type="ECO:0000259" key="3">
    <source>
        <dbReference type="Pfam" id="PF00534"/>
    </source>
</evidence>
<keyword evidence="6" id="KW-1185">Reference proteome</keyword>
<keyword evidence="2" id="KW-0808">Transferase</keyword>
<dbReference type="Gene3D" id="3.40.50.2000">
    <property type="entry name" value="Glycogen Phosphorylase B"/>
    <property type="match status" value="2"/>
</dbReference>
<organism evidence="5 6">
    <name type="scientific">Micromonospora humidisoli</name>
    <dbReference type="NCBI Taxonomy" id="2807622"/>
    <lineage>
        <taxon>Bacteria</taxon>
        <taxon>Bacillati</taxon>
        <taxon>Actinomycetota</taxon>
        <taxon>Actinomycetes</taxon>
        <taxon>Micromonosporales</taxon>
        <taxon>Micromonosporaceae</taxon>
        <taxon>Micromonospora</taxon>
    </lineage>
</organism>
<dbReference type="InterPro" id="IPR001296">
    <property type="entry name" value="Glyco_trans_1"/>
</dbReference>
<keyword evidence="1" id="KW-0328">Glycosyltransferase</keyword>
<sequence length="440" mass="46996">MRVGLVCAHAGSSRHAEGPPVGTHEHVARVAGELAGRGHDVRVYERRDDPALPASVEIDGYLVERVPVGPAQPTATGDLVPYVPEFGRWLADRWTGEWTPQVVHGHYWIGGLAAAHAVRETDIPVVQTFHSLGVEQRRHLGRQYDGPGERIPLERALTRAVDVAVAQCNDEVDELTRMGLQRSSVAMVPTGVDVERFHPDGEAAPRDQRARILSVGGLSPGHGQDDLIRAMRLVGDAELVIAGGPPADQLATHAEARRLRELAERTGVADQVTLVGAVPHDQLATWYRSADVVACTPHYSSAGRVSLEAMACGVPVVGYAVGGIADAVVDEVTGRLVPPGDVRTLGMTLRRLLADNAGRFAYGHAAVDRVRCSYTWERTAGALERLYERVVGRRTPVEVPETVPVDVEVDPSAGPDATVGVEVETPVTGTTTTTTGPVGV</sequence>
<proteinExistence type="predicted"/>
<dbReference type="InterPro" id="IPR028098">
    <property type="entry name" value="Glyco_trans_4-like_N"/>
</dbReference>
<protein>
    <submittedName>
        <fullName evidence="5">Glycosyltransferase</fullName>
    </submittedName>
</protein>
<dbReference type="SUPFAM" id="SSF53756">
    <property type="entry name" value="UDP-Glycosyltransferase/glycogen phosphorylase"/>
    <property type="match status" value="1"/>
</dbReference>
<dbReference type="EMBL" id="JAFEUO010000002">
    <property type="protein sequence ID" value="MBM7082688.1"/>
    <property type="molecule type" value="Genomic_DNA"/>
</dbReference>
<feature type="domain" description="Glycosyl transferase family 1" evidence="3">
    <location>
        <begin position="206"/>
        <end position="357"/>
    </location>
</feature>
<gene>
    <name evidence="5" type="ORF">JQN84_09100</name>
</gene>
<dbReference type="PANTHER" id="PTHR45947">
    <property type="entry name" value="SULFOQUINOVOSYL TRANSFERASE SQD2"/>
    <property type="match status" value="1"/>
</dbReference>
<dbReference type="Pfam" id="PF13439">
    <property type="entry name" value="Glyco_transf_4"/>
    <property type="match status" value="1"/>
</dbReference>
<dbReference type="Proteomes" id="UP000809587">
    <property type="component" value="Unassembled WGS sequence"/>
</dbReference>
<reference evidence="5 6" key="1">
    <citation type="submission" date="2021-02" db="EMBL/GenBank/DDBJ databases">
        <authorList>
            <person name="Lee D.-H."/>
        </authorList>
    </citation>
    <scope>NUCLEOTIDE SEQUENCE [LARGE SCALE GENOMIC DNA]</scope>
    <source>
        <strain evidence="5 6">MMS20-R2-29</strain>
    </source>
</reference>
<evidence type="ECO:0000256" key="2">
    <source>
        <dbReference type="ARBA" id="ARBA00022679"/>
    </source>
</evidence>
<evidence type="ECO:0000256" key="1">
    <source>
        <dbReference type="ARBA" id="ARBA00022676"/>
    </source>
</evidence>
<dbReference type="RefSeq" id="WP_204957900.1">
    <property type="nucleotide sequence ID" value="NZ_JAFEUO010000002.1"/>
</dbReference>
<comment type="caution">
    <text evidence="5">The sequence shown here is derived from an EMBL/GenBank/DDBJ whole genome shotgun (WGS) entry which is preliminary data.</text>
</comment>
<dbReference type="Pfam" id="PF00534">
    <property type="entry name" value="Glycos_transf_1"/>
    <property type="match status" value="1"/>
</dbReference>
<accession>A0ABS2J825</accession>
<evidence type="ECO:0000313" key="6">
    <source>
        <dbReference type="Proteomes" id="UP000809587"/>
    </source>
</evidence>
<evidence type="ECO:0000313" key="5">
    <source>
        <dbReference type="EMBL" id="MBM7082688.1"/>
    </source>
</evidence>
<evidence type="ECO:0000259" key="4">
    <source>
        <dbReference type="Pfam" id="PF13439"/>
    </source>
</evidence>
<dbReference type="PANTHER" id="PTHR45947:SF3">
    <property type="entry name" value="SULFOQUINOVOSYL TRANSFERASE SQD2"/>
    <property type="match status" value="1"/>
</dbReference>
<name>A0ABS2J825_9ACTN</name>
<dbReference type="InterPro" id="IPR050194">
    <property type="entry name" value="Glycosyltransferase_grp1"/>
</dbReference>